<evidence type="ECO:0000313" key="2">
    <source>
        <dbReference type="EMBL" id="GFS41602.1"/>
    </source>
</evidence>
<feature type="region of interest" description="Disordered" evidence="1">
    <location>
        <begin position="81"/>
        <end position="111"/>
    </location>
</feature>
<gene>
    <name evidence="2" type="ORF">NPIL_455491</name>
</gene>
<accession>A0A8X6MCI3</accession>
<organism evidence="2 3">
    <name type="scientific">Nephila pilipes</name>
    <name type="common">Giant wood spider</name>
    <name type="synonym">Nephila maculata</name>
    <dbReference type="NCBI Taxonomy" id="299642"/>
    <lineage>
        <taxon>Eukaryota</taxon>
        <taxon>Metazoa</taxon>
        <taxon>Ecdysozoa</taxon>
        <taxon>Arthropoda</taxon>
        <taxon>Chelicerata</taxon>
        <taxon>Arachnida</taxon>
        <taxon>Araneae</taxon>
        <taxon>Araneomorphae</taxon>
        <taxon>Entelegynae</taxon>
        <taxon>Araneoidea</taxon>
        <taxon>Nephilidae</taxon>
        <taxon>Nephila</taxon>
    </lineage>
</organism>
<dbReference type="EMBL" id="BMAW01089816">
    <property type="protein sequence ID" value="GFS41602.1"/>
    <property type="molecule type" value="Genomic_DNA"/>
</dbReference>
<feature type="compositionally biased region" description="Polar residues" evidence="1">
    <location>
        <begin position="100"/>
        <end position="111"/>
    </location>
</feature>
<protein>
    <submittedName>
        <fullName evidence="2">Uncharacterized protein</fullName>
    </submittedName>
</protein>
<dbReference type="AlphaFoldDB" id="A0A8X6MCI3"/>
<sequence length="111" mass="12535">MSRVLEDLSTITREGEPSKYILNKRPQRQKKNTTTTKGASQLITRWRGVATSTKMKRLFGEVKRTQVCSLSRRISLASDPIVQGQRHKQGDGWRGKMTTCPKTNSSRTIAS</sequence>
<reference evidence="2" key="1">
    <citation type="submission" date="2020-08" db="EMBL/GenBank/DDBJ databases">
        <title>Multicomponent nature underlies the extraordinary mechanical properties of spider dragline silk.</title>
        <authorList>
            <person name="Kono N."/>
            <person name="Nakamura H."/>
            <person name="Mori M."/>
            <person name="Yoshida Y."/>
            <person name="Ohtoshi R."/>
            <person name="Malay A.D."/>
            <person name="Moran D.A.P."/>
            <person name="Tomita M."/>
            <person name="Numata K."/>
            <person name="Arakawa K."/>
        </authorList>
    </citation>
    <scope>NUCLEOTIDE SEQUENCE</scope>
</reference>
<evidence type="ECO:0000256" key="1">
    <source>
        <dbReference type="SAM" id="MobiDB-lite"/>
    </source>
</evidence>
<comment type="caution">
    <text evidence="2">The sequence shown here is derived from an EMBL/GenBank/DDBJ whole genome shotgun (WGS) entry which is preliminary data.</text>
</comment>
<proteinExistence type="predicted"/>
<evidence type="ECO:0000313" key="3">
    <source>
        <dbReference type="Proteomes" id="UP000887013"/>
    </source>
</evidence>
<dbReference type="Proteomes" id="UP000887013">
    <property type="component" value="Unassembled WGS sequence"/>
</dbReference>
<keyword evidence="3" id="KW-1185">Reference proteome</keyword>
<name>A0A8X6MCI3_NEPPI</name>